<dbReference type="GO" id="GO:0051028">
    <property type="term" value="P:mRNA transport"/>
    <property type="evidence" value="ECO:0007669"/>
    <property type="project" value="UniProtKB-KW"/>
</dbReference>
<protein>
    <submittedName>
        <fullName evidence="9">Uncharacterized protein</fullName>
    </submittedName>
</protein>
<dbReference type="GO" id="GO:0015031">
    <property type="term" value="P:protein transport"/>
    <property type="evidence" value="ECO:0007669"/>
    <property type="project" value="UniProtKB-KW"/>
</dbReference>
<keyword evidence="7" id="KW-0539">Nucleus</keyword>
<evidence type="ECO:0000313" key="10">
    <source>
        <dbReference type="Proteomes" id="UP001530315"/>
    </source>
</evidence>
<keyword evidence="5" id="KW-0811">Translocation</keyword>
<name>A0ABD3R3Q0_9STRA</name>
<evidence type="ECO:0000256" key="2">
    <source>
        <dbReference type="ARBA" id="ARBA00022448"/>
    </source>
</evidence>
<dbReference type="PANTHER" id="PTHR13257:SF0">
    <property type="entry name" value="NUCLEAR PORE COMPLEX PROTEIN NUP88"/>
    <property type="match status" value="1"/>
</dbReference>
<feature type="region of interest" description="Disordered" evidence="8">
    <location>
        <begin position="183"/>
        <end position="202"/>
    </location>
</feature>
<dbReference type="InterPro" id="IPR037700">
    <property type="entry name" value="NUP88/NUP82"/>
</dbReference>
<sequence>MCLYTRASAFVISIGYDRISIGNEDEDDDDHHGRRHRRVDGRILRVIEPFEGRMLTSPPGSSILRIRAAPSVSSSSSSSSSGLAFHRPGSMAMLMREGGTDHDDDDDYDGDAAAGGYAIVLYHGLPRSELGRGGTAPPVVVGGRDFGGGGVSKSSSEGYVTAPLRFAYEDLVRGMRDTVDAENEAYDSTSLRRDRPPSSSSSSFAVRRVVDFCFPANANSGDGVFSTTSILVLCGDGSVYGASPIVFDGTVLPRAAVVDATTRLDAEIEASTTFLRDASASSPAPTLEQECVEARLRQCRAARRYLLDAFGMPDLPSMPDSRPAHRQGSYYVSASLVHSRSYSSGDVGVHSQALAWQPRLQGPLVLPRQFDHPSSDPTLALPPCVCIEPFGGAAGAGIVDGFVVARCGTDPRHPSTSSSSPIHVEFGILPGEGAALLPRFEFESDVDCQSIDELVRGTGMYVERATITQAKSSSEVGDEFAATPPPSRGLVLRGASIGRHCSIVLDPLDDAMIHVINRSQIVTVTTNAIAMTAKCFTSRVDKTDVSIRRGGNEGISNIRTKAWSGLEVNSSGTALVGASVSGDVHLGHVLCAHLSDGSMEVVNITTTHCLQEASEQMKAKSEQTHASQFDDKALEALKIVQPLHEILQPLIDKVCDGLSKMGKIVGGATLPKDAGPENLAVFLETQHSCEVNVIMPMEEISKVLNTRRELLTEMYDHQAAELLRLSELLVSFKQKYRSNLERVQQLESNASILAQRSSAVLTATRDLRPQITDAEAAYFKDLQRYETSCSKWEGTVDQLQKDAFSSCDAMSAGAIENGDVRCLVDLPPQKIEVCHKLLRGEGQMLKKLEQKIRDSSDSVEQMSKIMSGLSTDAARLKLQ</sequence>
<keyword evidence="6" id="KW-0906">Nuclear pore complex</keyword>
<gene>
    <name evidence="9" type="ORF">ACHAW5_011182</name>
</gene>
<dbReference type="Proteomes" id="UP001530315">
    <property type="component" value="Unassembled WGS sequence"/>
</dbReference>
<evidence type="ECO:0000313" key="9">
    <source>
        <dbReference type="EMBL" id="KAL3805511.1"/>
    </source>
</evidence>
<comment type="caution">
    <text evidence="9">The sequence shown here is derived from an EMBL/GenBank/DDBJ whole genome shotgun (WGS) entry which is preliminary data.</text>
</comment>
<keyword evidence="3" id="KW-0509">mRNA transport</keyword>
<dbReference type="AlphaFoldDB" id="A0ABD3R3Q0"/>
<comment type="subcellular location">
    <subcellularLocation>
        <location evidence="1">Nucleus</location>
        <location evidence="1">Nuclear pore complex</location>
    </subcellularLocation>
</comment>
<evidence type="ECO:0000256" key="8">
    <source>
        <dbReference type="SAM" id="MobiDB-lite"/>
    </source>
</evidence>
<evidence type="ECO:0000256" key="5">
    <source>
        <dbReference type="ARBA" id="ARBA00023010"/>
    </source>
</evidence>
<evidence type="ECO:0000256" key="6">
    <source>
        <dbReference type="ARBA" id="ARBA00023132"/>
    </source>
</evidence>
<evidence type="ECO:0000256" key="1">
    <source>
        <dbReference type="ARBA" id="ARBA00004567"/>
    </source>
</evidence>
<keyword evidence="10" id="KW-1185">Reference proteome</keyword>
<keyword evidence="2" id="KW-0813">Transport</keyword>
<accession>A0ABD3R3Q0</accession>
<evidence type="ECO:0000256" key="4">
    <source>
        <dbReference type="ARBA" id="ARBA00022927"/>
    </source>
</evidence>
<proteinExistence type="predicted"/>
<dbReference type="GO" id="GO:0005643">
    <property type="term" value="C:nuclear pore"/>
    <property type="evidence" value="ECO:0007669"/>
    <property type="project" value="UniProtKB-SubCell"/>
</dbReference>
<dbReference type="PANTHER" id="PTHR13257">
    <property type="entry name" value="NUCLEOPORIN NUP84-RELATED"/>
    <property type="match status" value="1"/>
</dbReference>
<evidence type="ECO:0000256" key="3">
    <source>
        <dbReference type="ARBA" id="ARBA00022816"/>
    </source>
</evidence>
<evidence type="ECO:0000256" key="7">
    <source>
        <dbReference type="ARBA" id="ARBA00023242"/>
    </source>
</evidence>
<organism evidence="9 10">
    <name type="scientific">Stephanodiscus triporus</name>
    <dbReference type="NCBI Taxonomy" id="2934178"/>
    <lineage>
        <taxon>Eukaryota</taxon>
        <taxon>Sar</taxon>
        <taxon>Stramenopiles</taxon>
        <taxon>Ochrophyta</taxon>
        <taxon>Bacillariophyta</taxon>
        <taxon>Coscinodiscophyceae</taxon>
        <taxon>Thalassiosirophycidae</taxon>
        <taxon>Stephanodiscales</taxon>
        <taxon>Stephanodiscaceae</taxon>
        <taxon>Stephanodiscus</taxon>
    </lineage>
</organism>
<reference evidence="9 10" key="1">
    <citation type="submission" date="2024-10" db="EMBL/GenBank/DDBJ databases">
        <title>Updated reference genomes for cyclostephanoid diatoms.</title>
        <authorList>
            <person name="Roberts W.R."/>
            <person name="Alverson A.J."/>
        </authorList>
    </citation>
    <scope>NUCLEOTIDE SEQUENCE [LARGE SCALE GENOMIC DNA]</scope>
    <source>
        <strain evidence="9 10">AJA276-08</strain>
    </source>
</reference>
<dbReference type="EMBL" id="JALLAZ020000029">
    <property type="protein sequence ID" value="KAL3805511.1"/>
    <property type="molecule type" value="Genomic_DNA"/>
</dbReference>
<keyword evidence="4" id="KW-0653">Protein transport</keyword>